<sequence length="184" mass="20602">MAKNFILSISDDYPESYWLKTKMLSGEDSGIFKECVVVSKDIKVCFEGPKRVSTSKLLSYDFFFSDGPNLISPRLYELMRRESISGVQFVDADLLIGEASYTGYKIFNVIGKSPAFNLKESVSEPLLSYMPDGPRWFSKIVLDNEAVLSSDVVRAEEDSPTIVVTARVKSVLENGLVRGVQFKD</sequence>
<evidence type="ECO:0000313" key="1">
    <source>
        <dbReference type="EMBL" id="KPM60884.1"/>
    </source>
</evidence>
<organism evidence="1 2">
    <name type="scientific">Pseudomonas putida</name>
    <name type="common">Arthrobacter siderocapsulatus</name>
    <dbReference type="NCBI Taxonomy" id="303"/>
    <lineage>
        <taxon>Bacteria</taxon>
        <taxon>Pseudomonadati</taxon>
        <taxon>Pseudomonadota</taxon>
        <taxon>Gammaproteobacteria</taxon>
        <taxon>Pseudomonadales</taxon>
        <taxon>Pseudomonadaceae</taxon>
        <taxon>Pseudomonas</taxon>
    </lineage>
</organism>
<dbReference type="AlphaFoldDB" id="A0A0N8HEB2"/>
<gene>
    <name evidence="1" type="ORF">HB13667_21225</name>
</gene>
<dbReference type="Proteomes" id="UP000050437">
    <property type="component" value="Unassembled WGS sequence"/>
</dbReference>
<dbReference type="RefSeq" id="WP_043935448.1">
    <property type="nucleotide sequence ID" value="NZ_LKKS01000118.1"/>
</dbReference>
<proteinExistence type="predicted"/>
<protein>
    <submittedName>
        <fullName evidence="1">Uncharacterized protein</fullName>
    </submittedName>
</protein>
<accession>A0A0N8HEB2</accession>
<dbReference type="EMBL" id="LKKS01000118">
    <property type="protein sequence ID" value="KPM60884.1"/>
    <property type="molecule type" value="Genomic_DNA"/>
</dbReference>
<comment type="caution">
    <text evidence="1">The sequence shown here is derived from an EMBL/GenBank/DDBJ whole genome shotgun (WGS) entry which is preliminary data.</text>
</comment>
<reference evidence="1 2" key="1">
    <citation type="submission" date="2015-10" db="EMBL/GenBank/DDBJ databases">
        <title>Pseudomonas putida clinical strains.</title>
        <authorList>
            <person name="Molina L."/>
            <person name="Udaondo Z."/>
        </authorList>
    </citation>
    <scope>NUCLEOTIDE SEQUENCE [LARGE SCALE GENOMIC DNA]</scope>
    <source>
        <strain evidence="1 2">HB13667</strain>
    </source>
</reference>
<evidence type="ECO:0000313" key="2">
    <source>
        <dbReference type="Proteomes" id="UP000050437"/>
    </source>
</evidence>
<name>A0A0N8HEB2_PSEPU</name>